<organism evidence="2 3">
    <name type="scientific">Vagococcus allomyrinae</name>
    <dbReference type="NCBI Taxonomy" id="2794353"/>
    <lineage>
        <taxon>Bacteria</taxon>
        <taxon>Bacillati</taxon>
        <taxon>Bacillota</taxon>
        <taxon>Bacilli</taxon>
        <taxon>Lactobacillales</taxon>
        <taxon>Enterococcaceae</taxon>
        <taxon>Vagococcus</taxon>
    </lineage>
</organism>
<gene>
    <name evidence="2" type="ORF">I6N95_05030</name>
</gene>
<dbReference type="EMBL" id="JAEEGA010000002">
    <property type="protein sequence ID" value="MBP1040373.1"/>
    <property type="molecule type" value="Genomic_DNA"/>
</dbReference>
<name>A0A940PCS6_9ENTE</name>
<comment type="caution">
    <text evidence="2">The sequence shown here is derived from an EMBL/GenBank/DDBJ whole genome shotgun (WGS) entry which is preliminary data.</text>
</comment>
<dbReference type="AlphaFoldDB" id="A0A940PCS6"/>
<feature type="region of interest" description="Disordered" evidence="1">
    <location>
        <begin position="424"/>
        <end position="447"/>
    </location>
</feature>
<protein>
    <submittedName>
        <fullName evidence="2">Phage portal protein</fullName>
    </submittedName>
</protein>
<proteinExistence type="predicted"/>
<dbReference type="InterPro" id="IPR006944">
    <property type="entry name" value="Phage/GTA_portal"/>
</dbReference>
<evidence type="ECO:0000313" key="2">
    <source>
        <dbReference type="EMBL" id="MBP1040373.1"/>
    </source>
</evidence>
<feature type="region of interest" description="Disordered" evidence="1">
    <location>
        <begin position="7"/>
        <end position="27"/>
    </location>
</feature>
<dbReference type="InterPro" id="IPR006427">
    <property type="entry name" value="Portal_HK97"/>
</dbReference>
<keyword evidence="3" id="KW-1185">Reference proteome</keyword>
<dbReference type="NCBIfam" id="TIGR01537">
    <property type="entry name" value="portal_HK97"/>
    <property type="match status" value="1"/>
</dbReference>
<dbReference type="RefSeq" id="WP_209525263.1">
    <property type="nucleotide sequence ID" value="NZ_JAEEGA010000002.1"/>
</dbReference>
<dbReference type="Pfam" id="PF04860">
    <property type="entry name" value="Phage_portal"/>
    <property type="match status" value="1"/>
</dbReference>
<reference evidence="2" key="1">
    <citation type="submission" date="2020-12" db="EMBL/GenBank/DDBJ databases">
        <title>Vagococcus allomyrinae sp. nov. and Enterococcus lavae sp. nov., isolated from the larvae of Allomyrina dichotoma.</title>
        <authorList>
            <person name="Lee S.D."/>
        </authorList>
    </citation>
    <scope>NUCLEOTIDE SEQUENCE</scope>
    <source>
        <strain evidence="2">BWB3-3</strain>
    </source>
</reference>
<feature type="compositionally biased region" description="Basic and acidic residues" evidence="1">
    <location>
        <begin position="11"/>
        <end position="25"/>
    </location>
</feature>
<accession>A0A940PCS6</accession>
<dbReference type="Proteomes" id="UP000674938">
    <property type="component" value="Unassembled WGS sequence"/>
</dbReference>
<evidence type="ECO:0000313" key="3">
    <source>
        <dbReference type="Proteomes" id="UP000674938"/>
    </source>
</evidence>
<sequence length="447" mass="50676">MIVETLFSQTTREKRNSEPTKEAIRPEGGGFNFLMDLFGKSNRKKIREGNADIFDDIYSCVNTLSDDVAKLPIKVYRTKDDKIVRVGKKEHKLAKLLAGRPNEYMNTSDYIKLLMVDCLISGQHFSLIAFDEDGEIEKLLPLSSSTKPVISSDGKLYYQTTLKNKVRTFYPWEIIHIKGFTRDGINGLSPIQVIADRVQANEMANDYNIKMIQEGGTPNGILKVPGVLGKEAKDRVKEEWKKVNGTDAIAVIDSGLDYQQMGLSQQDMQFIESQKYNTQKITAIYKMPLHKVNELGRATYANIEHQALEYVKNTLQPWITRIELEFNTKAFTLEEQEDYYVKFNLDSELRGDSKTRAEVHKIQIESGAKTLDDVRASNEDSPYDEEWSTEPFITLNWTPASNIKVLQNTKAGVYKLVKDDGTLKEGGILEDEDKNGEEGATPSNDND</sequence>
<evidence type="ECO:0000256" key="1">
    <source>
        <dbReference type="SAM" id="MobiDB-lite"/>
    </source>
</evidence>